<gene>
    <name evidence="1" type="ORF">QFC22_004701</name>
</gene>
<dbReference type="Proteomes" id="UP001243375">
    <property type="component" value="Unassembled WGS sequence"/>
</dbReference>
<reference evidence="1" key="1">
    <citation type="submission" date="2023-04" db="EMBL/GenBank/DDBJ databases">
        <title>Draft Genome sequencing of Naganishia species isolated from polar environments using Oxford Nanopore Technology.</title>
        <authorList>
            <person name="Leo P."/>
            <person name="Venkateswaran K."/>
        </authorList>
    </citation>
    <scope>NUCLEOTIDE SEQUENCE</scope>
    <source>
        <strain evidence="1">MNA-CCFEE 5425</strain>
    </source>
</reference>
<comment type="caution">
    <text evidence="1">The sequence shown here is derived from an EMBL/GenBank/DDBJ whole genome shotgun (WGS) entry which is preliminary data.</text>
</comment>
<proteinExistence type="predicted"/>
<evidence type="ECO:0000313" key="1">
    <source>
        <dbReference type="EMBL" id="KAJ9117042.1"/>
    </source>
</evidence>
<organism evidence="1 2">
    <name type="scientific">Naganishia vaughanmartiniae</name>
    <dbReference type="NCBI Taxonomy" id="1424756"/>
    <lineage>
        <taxon>Eukaryota</taxon>
        <taxon>Fungi</taxon>
        <taxon>Dikarya</taxon>
        <taxon>Basidiomycota</taxon>
        <taxon>Agaricomycotina</taxon>
        <taxon>Tremellomycetes</taxon>
        <taxon>Filobasidiales</taxon>
        <taxon>Filobasidiaceae</taxon>
        <taxon>Naganishia</taxon>
    </lineage>
</organism>
<name>A0ACC2X187_9TREE</name>
<evidence type="ECO:0000313" key="2">
    <source>
        <dbReference type="Proteomes" id="UP001243375"/>
    </source>
</evidence>
<dbReference type="EMBL" id="JASBWU010000013">
    <property type="protein sequence ID" value="KAJ9117042.1"/>
    <property type="molecule type" value="Genomic_DNA"/>
</dbReference>
<sequence>MGILKDLLNVAFENPRAIATAKSERQKALERATKNKAKKSSKSWRAQHLPIEELQLNPPLPNKVVDWETANTEPPIEVEASIYDVPDRITGRETLTELRKIHPDREWRFVEINVEYQVSTSAIVRKTAVEGRSLLQECQAAKPTVLDLMYPSDTGE</sequence>
<accession>A0ACC2X187</accession>
<protein>
    <submittedName>
        <fullName evidence="1">Uncharacterized protein</fullName>
    </submittedName>
</protein>
<keyword evidence="2" id="KW-1185">Reference proteome</keyword>